<sequence length="341" mass="37309">MITLKDIAATVGVSPSAVSLVINDRHEGRINAETAQRIRTAVREMGYIPNQLARGLKTKRTHTIGILSDRVASAPFAGHMLEGVQTAAWDAGYLGMVIDTTDRPELMEQSVRSLLQRDIDGLIVAAEYHRQVTLPPIPPTIPLIVLDGVPHGASHADSVVPDEAGGAYAATSHLLEKGHRRIAFCNVGGERFVASRLRYEGYARALREHEAQVDPHHVIELEDTATAEAYRPLQKLLSRKDRPTAIFCFSDQIAFAAYQAADALDLRIPQDLSIIGFDDQRFIADALRPALTTVRLPHYEMGAWAAQRLISRIHGEIKRPPSATRIPCPLIVRGSAGPPSP</sequence>
<dbReference type="Gene3D" id="1.10.260.40">
    <property type="entry name" value="lambda repressor-like DNA-binding domains"/>
    <property type="match status" value="1"/>
</dbReference>
<feature type="domain" description="HTH lacI-type" evidence="5">
    <location>
        <begin position="2"/>
        <end position="58"/>
    </location>
</feature>
<dbReference type="CDD" id="cd06288">
    <property type="entry name" value="PBP1_sucrose_transcription_regulator"/>
    <property type="match status" value="1"/>
</dbReference>
<proteinExistence type="predicted"/>
<keyword evidence="1" id="KW-0678">Repressor</keyword>
<keyword evidence="2" id="KW-0805">Transcription regulation</keyword>
<dbReference type="InterPro" id="IPR028082">
    <property type="entry name" value="Peripla_BP_I"/>
</dbReference>
<dbReference type="GO" id="GO:0003700">
    <property type="term" value="F:DNA-binding transcription factor activity"/>
    <property type="evidence" value="ECO:0007669"/>
    <property type="project" value="TreeGrafter"/>
</dbReference>
<gene>
    <name evidence="6" type="ORF">Q605_AUC00868G0006</name>
</gene>
<dbReference type="GO" id="GO:0000976">
    <property type="term" value="F:transcription cis-regulatory region binding"/>
    <property type="evidence" value="ECO:0007669"/>
    <property type="project" value="TreeGrafter"/>
</dbReference>
<keyword evidence="4" id="KW-0804">Transcription</keyword>
<dbReference type="Proteomes" id="UP000018852">
    <property type="component" value="Unassembled WGS sequence"/>
</dbReference>
<reference evidence="6 7" key="1">
    <citation type="submission" date="2013-12" db="EMBL/GenBank/DDBJ databases">
        <title>A Varibaculum cambriense genome reconstructed from a premature infant gut community with otherwise low bacterial novelty that shifts toward anaerobic metabolism during the third week of life.</title>
        <authorList>
            <person name="Brown C.T."/>
            <person name="Sharon I."/>
            <person name="Thomas B.C."/>
            <person name="Castelle C.J."/>
            <person name="Morowitz M.J."/>
            <person name="Banfield J.F."/>
        </authorList>
    </citation>
    <scope>NUCLEOTIDE SEQUENCE [LARGE SCALE GENOMIC DNA]</scope>
    <source>
        <strain evidence="7">DORA_12</strain>
    </source>
</reference>
<dbReference type="PANTHER" id="PTHR30146:SF148">
    <property type="entry name" value="HTH-TYPE TRANSCRIPTIONAL REPRESSOR PURR-RELATED"/>
    <property type="match status" value="1"/>
</dbReference>
<dbReference type="InterPro" id="IPR010982">
    <property type="entry name" value="Lambda_DNA-bd_dom_sf"/>
</dbReference>
<dbReference type="SMART" id="SM00354">
    <property type="entry name" value="HTH_LACI"/>
    <property type="match status" value="1"/>
</dbReference>
<dbReference type="PANTHER" id="PTHR30146">
    <property type="entry name" value="LACI-RELATED TRANSCRIPTIONAL REPRESSOR"/>
    <property type="match status" value="1"/>
</dbReference>
<dbReference type="SUPFAM" id="SSF53822">
    <property type="entry name" value="Periplasmic binding protein-like I"/>
    <property type="match status" value="1"/>
</dbReference>
<comment type="caution">
    <text evidence="6">The sequence shown here is derived from an EMBL/GenBank/DDBJ whole genome shotgun (WGS) entry which is preliminary data.</text>
</comment>
<evidence type="ECO:0000256" key="4">
    <source>
        <dbReference type="ARBA" id="ARBA00023163"/>
    </source>
</evidence>
<dbReference type="SUPFAM" id="SSF47413">
    <property type="entry name" value="lambda repressor-like DNA-binding domains"/>
    <property type="match status" value="1"/>
</dbReference>
<accession>W1VB91</accession>
<evidence type="ECO:0000313" key="6">
    <source>
        <dbReference type="EMBL" id="ETJ03232.1"/>
    </source>
</evidence>
<protein>
    <submittedName>
        <fullName evidence="6">Transcriptional regulator, LacI family</fullName>
    </submittedName>
</protein>
<evidence type="ECO:0000256" key="3">
    <source>
        <dbReference type="ARBA" id="ARBA00023125"/>
    </source>
</evidence>
<dbReference type="InterPro" id="IPR000843">
    <property type="entry name" value="HTH_LacI"/>
</dbReference>
<dbReference type="Pfam" id="PF13377">
    <property type="entry name" value="Peripla_BP_3"/>
    <property type="match status" value="1"/>
</dbReference>
<dbReference type="Gene3D" id="3.40.50.2300">
    <property type="match status" value="2"/>
</dbReference>
<keyword evidence="3" id="KW-0238">DNA-binding</keyword>
<name>W1VB91_9ACTO</name>
<evidence type="ECO:0000313" key="7">
    <source>
        <dbReference type="Proteomes" id="UP000018852"/>
    </source>
</evidence>
<dbReference type="EMBL" id="AZLV01000868">
    <property type="protein sequence ID" value="ETJ03232.1"/>
    <property type="molecule type" value="Genomic_DNA"/>
</dbReference>
<dbReference type="CDD" id="cd01392">
    <property type="entry name" value="HTH_LacI"/>
    <property type="match status" value="1"/>
</dbReference>
<dbReference type="PATRIC" id="fig|1403939.3.peg.1288"/>
<evidence type="ECO:0000256" key="2">
    <source>
        <dbReference type="ARBA" id="ARBA00023015"/>
    </source>
</evidence>
<dbReference type="AlphaFoldDB" id="W1VB91"/>
<evidence type="ECO:0000256" key="1">
    <source>
        <dbReference type="ARBA" id="ARBA00022491"/>
    </source>
</evidence>
<evidence type="ECO:0000259" key="5">
    <source>
        <dbReference type="PROSITE" id="PS50932"/>
    </source>
</evidence>
<dbReference type="InterPro" id="IPR046335">
    <property type="entry name" value="LacI/GalR-like_sensor"/>
</dbReference>
<organism evidence="6 7">
    <name type="scientific">Actinomyces urogenitalis DORA_12</name>
    <dbReference type="NCBI Taxonomy" id="1403939"/>
    <lineage>
        <taxon>Bacteria</taxon>
        <taxon>Bacillati</taxon>
        <taxon>Actinomycetota</taxon>
        <taxon>Actinomycetes</taxon>
        <taxon>Actinomycetales</taxon>
        <taxon>Actinomycetaceae</taxon>
        <taxon>Actinomyces</taxon>
    </lineage>
</organism>
<dbReference type="PROSITE" id="PS50932">
    <property type="entry name" value="HTH_LACI_2"/>
    <property type="match status" value="1"/>
</dbReference>
<dbReference type="Pfam" id="PF00356">
    <property type="entry name" value="LacI"/>
    <property type="match status" value="1"/>
</dbReference>